<gene>
    <name evidence="1" type="ORF">BO97DRAFT_426398</name>
</gene>
<dbReference type="OrthoDB" id="3501663at2759"/>
<dbReference type="AlphaFoldDB" id="A0A395HRR9"/>
<dbReference type="STRING" id="1450537.A0A395HRR9"/>
<dbReference type="GO" id="GO:0016810">
    <property type="term" value="F:hydrolase activity, acting on carbon-nitrogen (but not peptide) bonds"/>
    <property type="evidence" value="ECO:0007669"/>
    <property type="project" value="InterPro"/>
</dbReference>
<protein>
    <submittedName>
        <fullName evidence="1">Uncharacterized protein</fullName>
    </submittedName>
</protein>
<dbReference type="EMBL" id="KZ824294">
    <property type="protein sequence ID" value="RAL10632.1"/>
    <property type="molecule type" value="Genomic_DNA"/>
</dbReference>
<accession>A0A395HRR9</accession>
<dbReference type="InterPro" id="IPR011059">
    <property type="entry name" value="Metal-dep_hydrolase_composite"/>
</dbReference>
<dbReference type="RefSeq" id="XP_025549786.1">
    <property type="nucleotide sequence ID" value="XM_025697124.1"/>
</dbReference>
<dbReference type="Gene3D" id="2.30.40.10">
    <property type="entry name" value="Urease, subunit C, domain 1"/>
    <property type="match status" value="1"/>
</dbReference>
<proteinExistence type="predicted"/>
<dbReference type="VEuPathDB" id="FungiDB:BO97DRAFT_426398"/>
<dbReference type="Proteomes" id="UP000248961">
    <property type="component" value="Unassembled WGS sequence"/>
</dbReference>
<evidence type="ECO:0000313" key="2">
    <source>
        <dbReference type="Proteomes" id="UP000248961"/>
    </source>
</evidence>
<keyword evidence="2" id="KW-1185">Reference proteome</keyword>
<reference evidence="1 2" key="1">
    <citation type="submission" date="2018-02" db="EMBL/GenBank/DDBJ databases">
        <title>The genomes of Aspergillus section Nigri reveals drivers in fungal speciation.</title>
        <authorList>
            <consortium name="DOE Joint Genome Institute"/>
            <person name="Vesth T.C."/>
            <person name="Nybo J."/>
            <person name="Theobald S."/>
            <person name="Brandl J."/>
            <person name="Frisvad J.C."/>
            <person name="Nielsen K.F."/>
            <person name="Lyhne E.K."/>
            <person name="Kogle M.E."/>
            <person name="Kuo A."/>
            <person name="Riley R."/>
            <person name="Clum A."/>
            <person name="Nolan M."/>
            <person name="Lipzen A."/>
            <person name="Salamov A."/>
            <person name="Henrissat B."/>
            <person name="Wiebenga A."/>
            <person name="De vries R.P."/>
            <person name="Grigoriev I.V."/>
            <person name="Mortensen U.H."/>
            <person name="Andersen M.R."/>
            <person name="Baker S.E."/>
        </authorList>
    </citation>
    <scope>NUCLEOTIDE SEQUENCE [LARGE SCALE GENOMIC DNA]</scope>
    <source>
        <strain evidence="1 2">CBS 101889</strain>
    </source>
</reference>
<evidence type="ECO:0000313" key="1">
    <source>
        <dbReference type="EMBL" id="RAL10632.1"/>
    </source>
</evidence>
<dbReference type="GeneID" id="37201413"/>
<name>A0A395HRR9_ASPHC</name>
<sequence>MKTLFKNATIIPGFNPPPPESPTCMIIEDDSIVFVRTESNLPIELFDREIVLAGKKVLPGFIDGSGAGSCCAATAPSLDPDLQTHASTTIRRLLVQNRERLLDAVVGETWLGGQRVH</sequence>
<organism evidence="1 2">
    <name type="scientific">Aspergillus homomorphus (strain CBS 101889)</name>
    <dbReference type="NCBI Taxonomy" id="1450537"/>
    <lineage>
        <taxon>Eukaryota</taxon>
        <taxon>Fungi</taxon>
        <taxon>Dikarya</taxon>
        <taxon>Ascomycota</taxon>
        <taxon>Pezizomycotina</taxon>
        <taxon>Eurotiomycetes</taxon>
        <taxon>Eurotiomycetidae</taxon>
        <taxon>Eurotiales</taxon>
        <taxon>Aspergillaceae</taxon>
        <taxon>Aspergillus</taxon>
        <taxon>Aspergillus subgen. Circumdati</taxon>
    </lineage>
</organism>
<dbReference type="SUPFAM" id="SSF51338">
    <property type="entry name" value="Composite domain of metallo-dependent hydrolases"/>
    <property type="match status" value="1"/>
</dbReference>